<dbReference type="GO" id="GO:0004175">
    <property type="term" value="F:endopeptidase activity"/>
    <property type="evidence" value="ECO:0007669"/>
    <property type="project" value="UniProtKB-ARBA"/>
</dbReference>
<accession>A0A1Y3YYJ4</accession>
<dbReference type="EMBL" id="QRWP01000001">
    <property type="protein sequence ID" value="RGT35528.1"/>
    <property type="molecule type" value="Genomic_DNA"/>
</dbReference>
<protein>
    <submittedName>
        <fullName evidence="3">CPBP family intramembrane metalloprotease</fullName>
    </submittedName>
</protein>
<keyword evidence="3" id="KW-0378">Hydrolase</keyword>
<dbReference type="InterPro" id="IPR003675">
    <property type="entry name" value="Rce1/LyrA-like_dom"/>
</dbReference>
<organism evidence="3 5">
    <name type="scientific">Bacteroides clarus</name>
    <dbReference type="NCBI Taxonomy" id="626929"/>
    <lineage>
        <taxon>Bacteria</taxon>
        <taxon>Pseudomonadati</taxon>
        <taxon>Bacteroidota</taxon>
        <taxon>Bacteroidia</taxon>
        <taxon>Bacteroidales</taxon>
        <taxon>Bacteroidaceae</taxon>
        <taxon>Bacteroides</taxon>
    </lineage>
</organism>
<feature type="transmembrane region" description="Helical" evidence="1">
    <location>
        <begin position="29"/>
        <end position="48"/>
    </location>
</feature>
<feature type="domain" description="CAAX prenyl protease 2/Lysostaphin resistance protein A-like" evidence="2">
    <location>
        <begin position="105"/>
        <end position="197"/>
    </location>
</feature>
<dbReference type="GO" id="GO:0006508">
    <property type="term" value="P:proteolysis"/>
    <property type="evidence" value="ECO:0007669"/>
    <property type="project" value="UniProtKB-KW"/>
</dbReference>
<dbReference type="Proteomes" id="UP000285159">
    <property type="component" value="Unassembled WGS sequence"/>
</dbReference>
<keyword evidence="1" id="KW-0472">Membrane</keyword>
<evidence type="ECO:0000313" key="6">
    <source>
        <dbReference type="Proteomes" id="UP000285159"/>
    </source>
</evidence>
<dbReference type="EMBL" id="NFII01000001">
    <property type="protein sequence ID" value="OUO02934.1"/>
    <property type="molecule type" value="Genomic_DNA"/>
</dbReference>
<dbReference type="Pfam" id="PF02517">
    <property type="entry name" value="Rce1-like"/>
    <property type="match status" value="1"/>
</dbReference>
<feature type="transmembrane region" description="Helical" evidence="1">
    <location>
        <begin position="185"/>
        <end position="203"/>
    </location>
</feature>
<name>A0A1Y3YYJ4_9BACE</name>
<feature type="transmembrane region" description="Helical" evidence="1">
    <location>
        <begin position="107"/>
        <end position="128"/>
    </location>
</feature>
<reference evidence="5" key="1">
    <citation type="submission" date="2017-04" db="EMBL/GenBank/DDBJ databases">
        <title>Function of individual gut microbiota members based on whole genome sequencing of pure cultures obtained from chicken caecum.</title>
        <authorList>
            <person name="Medvecky M."/>
            <person name="Cejkova D."/>
            <person name="Polansky O."/>
            <person name="Karasova D."/>
            <person name="Kubasova T."/>
            <person name="Cizek A."/>
            <person name="Rychlik I."/>
        </authorList>
    </citation>
    <scope>NUCLEOTIDE SEQUENCE [LARGE SCALE GENOMIC DNA]</scope>
    <source>
        <strain evidence="5">An43</strain>
    </source>
</reference>
<evidence type="ECO:0000313" key="5">
    <source>
        <dbReference type="Proteomes" id="UP000195386"/>
    </source>
</evidence>
<gene>
    <name evidence="3" type="ORF">B5F97_00485</name>
    <name evidence="4" type="ORF">DWX38_00735</name>
</gene>
<evidence type="ECO:0000256" key="1">
    <source>
        <dbReference type="SAM" id="Phobius"/>
    </source>
</evidence>
<dbReference type="GO" id="GO:0080120">
    <property type="term" value="P:CAAX-box protein maturation"/>
    <property type="evidence" value="ECO:0007669"/>
    <property type="project" value="UniProtKB-ARBA"/>
</dbReference>
<keyword evidence="3" id="KW-0645">Protease</keyword>
<evidence type="ECO:0000259" key="2">
    <source>
        <dbReference type="Pfam" id="PF02517"/>
    </source>
</evidence>
<dbReference type="Proteomes" id="UP000195386">
    <property type="component" value="Unassembled WGS sequence"/>
</dbReference>
<proteinExistence type="predicted"/>
<keyword evidence="3" id="KW-0482">Metalloprotease</keyword>
<reference evidence="3" key="2">
    <citation type="journal article" date="2018" name="BMC Genomics">
        <title>Whole genome sequencing and function prediction of 133 gut anaerobes isolated from chicken caecum in pure cultures.</title>
        <authorList>
            <person name="Medvecky M."/>
            <person name="Cejkova D."/>
            <person name="Polansky O."/>
            <person name="Karasova D."/>
            <person name="Kubasova T."/>
            <person name="Cizek A."/>
            <person name="Rychlik I."/>
        </authorList>
    </citation>
    <scope>NUCLEOTIDE SEQUENCE</scope>
    <source>
        <strain evidence="3">An43</strain>
    </source>
</reference>
<keyword evidence="1" id="KW-0812">Transmembrane</keyword>
<reference evidence="4 6" key="3">
    <citation type="submission" date="2018-08" db="EMBL/GenBank/DDBJ databases">
        <title>A genome reference for cultivated species of the human gut microbiota.</title>
        <authorList>
            <person name="Zou Y."/>
            <person name="Xue W."/>
            <person name="Luo G."/>
        </authorList>
    </citation>
    <scope>NUCLEOTIDE SEQUENCE [LARGE SCALE GENOMIC DNA]</scope>
    <source>
        <strain evidence="4 6">AF19-1AC</strain>
    </source>
</reference>
<evidence type="ECO:0000313" key="4">
    <source>
        <dbReference type="EMBL" id="RGT35528.1"/>
    </source>
</evidence>
<dbReference type="GO" id="GO:0008237">
    <property type="term" value="F:metallopeptidase activity"/>
    <property type="evidence" value="ECO:0007669"/>
    <property type="project" value="UniProtKB-KW"/>
</dbReference>
<sequence length="205" mass="23189">MKRLVFTIILAAVLWTVMFSPWTAPAVNFWWMMTGSALTLSVFATLFSPGWWREVKWSTSNVLLGVGIAVALWMIFWVGDKVSTWMFDFARPQVDSIYGMKEGESPWLLAALMLVLIGPAEEIFWRGYVQRTLSERWKNPDTGFAAATALYALVHAGSCNFMLIMAALVAGVVWGALYRFFPNRFAAIILSHSLWDVAVFIFFPI</sequence>
<dbReference type="RefSeq" id="WP_087425094.1">
    <property type="nucleotide sequence ID" value="NZ_CABIZW010000002.1"/>
</dbReference>
<feature type="transmembrane region" description="Helical" evidence="1">
    <location>
        <begin position="149"/>
        <end position="173"/>
    </location>
</feature>
<feature type="transmembrane region" description="Helical" evidence="1">
    <location>
        <begin position="60"/>
        <end position="79"/>
    </location>
</feature>
<dbReference type="AlphaFoldDB" id="A0A1Y3YYJ4"/>
<evidence type="ECO:0000313" key="3">
    <source>
        <dbReference type="EMBL" id="OUO02934.1"/>
    </source>
</evidence>
<keyword evidence="1" id="KW-1133">Transmembrane helix</keyword>
<comment type="caution">
    <text evidence="3">The sequence shown here is derived from an EMBL/GenBank/DDBJ whole genome shotgun (WGS) entry which is preliminary data.</text>
</comment>